<dbReference type="RefSeq" id="WP_253862615.1">
    <property type="nucleotide sequence ID" value="NZ_BAAALN010000003.1"/>
</dbReference>
<comment type="caution">
    <text evidence="1">The sequence shown here is derived from an EMBL/GenBank/DDBJ whole genome shotgun (WGS) entry which is preliminary data.</text>
</comment>
<sequence length="93" mass="10600">MVSVPSRDEVRQAIVDLLEGRRSREEVDRWAAPWATLDDLPEIDDELVWDTLDWLFGCATIDPSNLANNGYLFGEADFRAWLEEFDAAVARGE</sequence>
<dbReference type="EMBL" id="BAAALN010000003">
    <property type="protein sequence ID" value="GAA1228219.1"/>
    <property type="molecule type" value="Genomic_DNA"/>
</dbReference>
<dbReference type="Proteomes" id="UP001500653">
    <property type="component" value="Unassembled WGS sequence"/>
</dbReference>
<accession>A0ABP4GKS1</accession>
<gene>
    <name evidence="1" type="ORF">GCM10009676_08170</name>
</gene>
<protein>
    <submittedName>
        <fullName evidence="1">Uncharacterized protein</fullName>
    </submittedName>
</protein>
<proteinExistence type="predicted"/>
<organism evidence="1 2">
    <name type="scientific">Prauserella halophila</name>
    <dbReference type="NCBI Taxonomy" id="185641"/>
    <lineage>
        <taxon>Bacteria</taxon>
        <taxon>Bacillati</taxon>
        <taxon>Actinomycetota</taxon>
        <taxon>Actinomycetes</taxon>
        <taxon>Pseudonocardiales</taxon>
        <taxon>Pseudonocardiaceae</taxon>
        <taxon>Prauserella</taxon>
    </lineage>
</organism>
<keyword evidence="2" id="KW-1185">Reference proteome</keyword>
<reference evidence="2" key="1">
    <citation type="journal article" date="2019" name="Int. J. Syst. Evol. Microbiol.">
        <title>The Global Catalogue of Microorganisms (GCM) 10K type strain sequencing project: providing services to taxonomists for standard genome sequencing and annotation.</title>
        <authorList>
            <consortium name="The Broad Institute Genomics Platform"/>
            <consortium name="The Broad Institute Genome Sequencing Center for Infectious Disease"/>
            <person name="Wu L."/>
            <person name="Ma J."/>
        </authorList>
    </citation>
    <scope>NUCLEOTIDE SEQUENCE [LARGE SCALE GENOMIC DNA]</scope>
    <source>
        <strain evidence="2">JCM 13023</strain>
    </source>
</reference>
<evidence type="ECO:0000313" key="2">
    <source>
        <dbReference type="Proteomes" id="UP001500653"/>
    </source>
</evidence>
<evidence type="ECO:0000313" key="1">
    <source>
        <dbReference type="EMBL" id="GAA1228219.1"/>
    </source>
</evidence>
<name>A0ABP4GKS1_9PSEU</name>